<feature type="compositionally biased region" description="Polar residues" evidence="1">
    <location>
        <begin position="72"/>
        <end position="82"/>
    </location>
</feature>
<evidence type="ECO:0000256" key="1">
    <source>
        <dbReference type="SAM" id="MobiDB-lite"/>
    </source>
</evidence>
<evidence type="ECO:0000313" key="3">
    <source>
        <dbReference type="Proteomes" id="UP000246964"/>
    </source>
</evidence>
<feature type="compositionally biased region" description="Polar residues" evidence="1">
    <location>
        <begin position="50"/>
        <end position="62"/>
    </location>
</feature>
<dbReference type="Proteomes" id="UP000246964">
    <property type="component" value="Unassembled WGS sequence"/>
</dbReference>
<reference evidence="2 3" key="1">
    <citation type="submission" date="2018-05" db="EMBL/GenBank/DDBJ databases">
        <title>Freshwater and sediment microbial communities from various areas in North America, analyzing microbe dynamics in response to fracking.</title>
        <authorList>
            <person name="Lamendella R."/>
        </authorList>
    </citation>
    <scope>NUCLEOTIDE SEQUENCE [LARGE SCALE GENOMIC DNA]</scope>
    <source>
        <strain evidence="2 3">125B1</strain>
    </source>
</reference>
<feature type="region of interest" description="Disordered" evidence="1">
    <location>
        <begin position="1"/>
        <end position="21"/>
    </location>
</feature>
<sequence length="92" mass="9744">MGDKIDWNPQEGLITSDGSQSPATGLIHEIIHVLVNEAGVPNEQQDQTTILKENAVNSQTGEGTRRDHNDGTVETVSGPTCRSTEDGGEVCG</sequence>
<accession>A0A317QB90</accession>
<organism evidence="2 3">
    <name type="scientific">Pseudidiomarina maritima</name>
    <dbReference type="NCBI Taxonomy" id="519453"/>
    <lineage>
        <taxon>Bacteria</taxon>
        <taxon>Pseudomonadati</taxon>
        <taxon>Pseudomonadota</taxon>
        <taxon>Gammaproteobacteria</taxon>
        <taxon>Alteromonadales</taxon>
        <taxon>Idiomarinaceae</taxon>
        <taxon>Pseudidiomarina</taxon>
    </lineage>
</organism>
<proteinExistence type="predicted"/>
<comment type="caution">
    <text evidence="2">The sequence shown here is derived from an EMBL/GenBank/DDBJ whole genome shotgun (WGS) entry which is preliminary data.</text>
</comment>
<name>A0A317QB90_9GAMM</name>
<dbReference type="EMBL" id="QGTT01000010">
    <property type="protein sequence ID" value="PWW11816.1"/>
    <property type="molecule type" value="Genomic_DNA"/>
</dbReference>
<evidence type="ECO:0000313" key="2">
    <source>
        <dbReference type="EMBL" id="PWW11816.1"/>
    </source>
</evidence>
<protein>
    <submittedName>
        <fullName evidence="2">Uncharacterized protein</fullName>
    </submittedName>
</protein>
<dbReference type="OrthoDB" id="9815903at2"/>
<keyword evidence="3" id="KW-1185">Reference proteome</keyword>
<dbReference type="RefSeq" id="WP_110076163.1">
    <property type="nucleotide sequence ID" value="NZ_QGTT01000010.1"/>
</dbReference>
<feature type="region of interest" description="Disordered" evidence="1">
    <location>
        <begin position="50"/>
        <end position="92"/>
    </location>
</feature>
<dbReference type="AlphaFoldDB" id="A0A317QB90"/>
<gene>
    <name evidence="2" type="ORF">DET45_1101</name>
</gene>